<dbReference type="GO" id="GO:0005524">
    <property type="term" value="F:ATP binding"/>
    <property type="evidence" value="ECO:0007669"/>
    <property type="project" value="InterPro"/>
</dbReference>
<evidence type="ECO:0000313" key="4">
    <source>
        <dbReference type="Proteomes" id="UP000001070"/>
    </source>
</evidence>
<dbReference type="EC" id="2.7.11.1" evidence="1"/>
<proteinExistence type="predicted"/>
<evidence type="ECO:0000259" key="2">
    <source>
        <dbReference type="PROSITE" id="PS50011"/>
    </source>
</evidence>
<dbReference type="SMART" id="SM00220">
    <property type="entry name" value="S_TKc"/>
    <property type="match status" value="1"/>
</dbReference>
<dbReference type="OrthoDB" id="5800476at2759"/>
<dbReference type="PANTHER" id="PTHR11909">
    <property type="entry name" value="CASEIN KINASE-RELATED"/>
    <property type="match status" value="1"/>
</dbReference>
<dbReference type="InterPro" id="IPR011009">
    <property type="entry name" value="Kinase-like_dom_sf"/>
</dbReference>
<name>B4JXJ1_DROGR</name>
<dbReference type="PROSITE" id="PS50011">
    <property type="entry name" value="PROTEIN_KINASE_DOM"/>
    <property type="match status" value="1"/>
</dbReference>
<dbReference type="STRING" id="7222.B4JXJ1"/>
<sequence>MELFRESEAPKFLVGDYTVHGQFDSGSFGDIYLATSLYNGEDVAIKMERADAPHKQLAYEYRVYKAIRPALGLPQIYYFCERTEYRALVMELLGPSLDHLFELCSRQFTMKTVLMLADEMVQRLEQVHSRGFVHRDVKPRNILIGRNLSCKRLHLIDFGLSKKCWDPITSTHIPYREDRTLTGTARFTSINSHEGLEQSRRDDLISMGYMLIYFLRGKLPWQGIRASTKHQKYERIYEMKQSVSNEVLCQGLPSEFAMYLNYCYQLAFDAEPDYKMVRKMFRQLTIKLQCKMNQIYDWEMLSINYHRNQANPASGRRARSKARCHKDNASSGYPIIFNEKCNRWD</sequence>
<dbReference type="PROSITE" id="PS00108">
    <property type="entry name" value="PROTEIN_KINASE_ST"/>
    <property type="match status" value="1"/>
</dbReference>
<dbReference type="PhylomeDB" id="B4JXJ1"/>
<gene>
    <name evidence="3" type="primary">Dgri\GH17562</name>
    <name evidence="3" type="ORF">Dgri_GH17562</name>
</gene>
<dbReference type="Proteomes" id="UP000001070">
    <property type="component" value="Unassembled WGS sequence"/>
</dbReference>
<dbReference type="GO" id="GO:0004674">
    <property type="term" value="F:protein serine/threonine kinase activity"/>
    <property type="evidence" value="ECO:0007669"/>
    <property type="project" value="UniProtKB-EC"/>
</dbReference>
<accession>B4JXJ1</accession>
<evidence type="ECO:0000256" key="1">
    <source>
        <dbReference type="ARBA" id="ARBA00012513"/>
    </source>
</evidence>
<dbReference type="EMBL" id="CH916376">
    <property type="protein sequence ID" value="EDV95467.1"/>
    <property type="molecule type" value="Genomic_DNA"/>
</dbReference>
<dbReference type="HOGENOM" id="CLU_019279_2_7_1"/>
<dbReference type="Pfam" id="PF00069">
    <property type="entry name" value="Pkinase"/>
    <property type="match status" value="1"/>
</dbReference>
<dbReference type="SUPFAM" id="SSF56112">
    <property type="entry name" value="Protein kinase-like (PK-like)"/>
    <property type="match status" value="1"/>
</dbReference>
<dbReference type="OMA" id="LCEGFPC"/>
<dbReference type="InterPro" id="IPR008271">
    <property type="entry name" value="Ser/Thr_kinase_AS"/>
</dbReference>
<dbReference type="CDD" id="cd14016">
    <property type="entry name" value="STKc_CK1"/>
    <property type="match status" value="1"/>
</dbReference>
<dbReference type="KEGG" id="dgr:6569386"/>
<protein>
    <recommendedName>
        <fullName evidence="1">non-specific serine/threonine protein kinase</fullName>
        <ecNumber evidence="1">2.7.11.1</ecNumber>
    </recommendedName>
</protein>
<dbReference type="Gene3D" id="1.10.510.10">
    <property type="entry name" value="Transferase(Phosphotransferase) domain 1"/>
    <property type="match status" value="1"/>
</dbReference>
<dbReference type="eggNOG" id="KOG1163">
    <property type="taxonomic scope" value="Eukaryota"/>
</dbReference>
<dbReference type="InParanoid" id="B4JXJ1"/>
<dbReference type="SMR" id="B4JXJ1"/>
<dbReference type="FunFam" id="1.10.510.10:FF:000596">
    <property type="entry name" value="CK1 family protein kinase"/>
    <property type="match status" value="1"/>
</dbReference>
<feature type="domain" description="Protein kinase" evidence="2">
    <location>
        <begin position="17"/>
        <end position="286"/>
    </location>
</feature>
<dbReference type="AlphaFoldDB" id="B4JXJ1"/>
<keyword evidence="4" id="KW-1185">Reference proteome</keyword>
<dbReference type="InterPro" id="IPR050235">
    <property type="entry name" value="CK1_Ser-Thr_kinase"/>
</dbReference>
<reference evidence="3 4" key="1">
    <citation type="journal article" date="2007" name="Nature">
        <title>Evolution of genes and genomes on the Drosophila phylogeny.</title>
        <authorList>
            <consortium name="Drosophila 12 Genomes Consortium"/>
            <person name="Clark A.G."/>
            <person name="Eisen M.B."/>
            <person name="Smith D.R."/>
            <person name="Bergman C.M."/>
            <person name="Oliver B."/>
            <person name="Markow T.A."/>
            <person name="Kaufman T.C."/>
            <person name="Kellis M."/>
            <person name="Gelbart W."/>
            <person name="Iyer V.N."/>
            <person name="Pollard D.A."/>
            <person name="Sackton T.B."/>
            <person name="Larracuente A.M."/>
            <person name="Singh N.D."/>
            <person name="Abad J.P."/>
            <person name="Abt D.N."/>
            <person name="Adryan B."/>
            <person name="Aguade M."/>
            <person name="Akashi H."/>
            <person name="Anderson W.W."/>
            <person name="Aquadro C.F."/>
            <person name="Ardell D.H."/>
            <person name="Arguello R."/>
            <person name="Artieri C.G."/>
            <person name="Barbash D.A."/>
            <person name="Barker D."/>
            <person name="Barsanti P."/>
            <person name="Batterham P."/>
            <person name="Batzoglou S."/>
            <person name="Begun D."/>
            <person name="Bhutkar A."/>
            <person name="Blanco E."/>
            <person name="Bosak S.A."/>
            <person name="Bradley R.K."/>
            <person name="Brand A.D."/>
            <person name="Brent M.R."/>
            <person name="Brooks A.N."/>
            <person name="Brown R.H."/>
            <person name="Butlin R.K."/>
            <person name="Caggese C."/>
            <person name="Calvi B.R."/>
            <person name="Bernardo de Carvalho A."/>
            <person name="Caspi A."/>
            <person name="Castrezana S."/>
            <person name="Celniker S.E."/>
            <person name="Chang J.L."/>
            <person name="Chapple C."/>
            <person name="Chatterji S."/>
            <person name="Chinwalla A."/>
            <person name="Civetta A."/>
            <person name="Clifton S.W."/>
            <person name="Comeron J.M."/>
            <person name="Costello J.C."/>
            <person name="Coyne J.A."/>
            <person name="Daub J."/>
            <person name="David R.G."/>
            <person name="Delcher A.L."/>
            <person name="Delehaunty K."/>
            <person name="Do C.B."/>
            <person name="Ebling H."/>
            <person name="Edwards K."/>
            <person name="Eickbush T."/>
            <person name="Evans J.D."/>
            <person name="Filipski A."/>
            <person name="Findeiss S."/>
            <person name="Freyhult E."/>
            <person name="Fulton L."/>
            <person name="Fulton R."/>
            <person name="Garcia A.C."/>
            <person name="Gardiner A."/>
            <person name="Garfield D.A."/>
            <person name="Garvin B.E."/>
            <person name="Gibson G."/>
            <person name="Gilbert D."/>
            <person name="Gnerre S."/>
            <person name="Godfrey J."/>
            <person name="Good R."/>
            <person name="Gotea V."/>
            <person name="Gravely B."/>
            <person name="Greenberg A.J."/>
            <person name="Griffiths-Jones S."/>
            <person name="Gross S."/>
            <person name="Guigo R."/>
            <person name="Gustafson E.A."/>
            <person name="Haerty W."/>
            <person name="Hahn M.W."/>
            <person name="Halligan D.L."/>
            <person name="Halpern A.L."/>
            <person name="Halter G.M."/>
            <person name="Han M.V."/>
            <person name="Heger A."/>
            <person name="Hillier L."/>
            <person name="Hinrichs A.S."/>
            <person name="Holmes I."/>
            <person name="Hoskins R.A."/>
            <person name="Hubisz M.J."/>
            <person name="Hultmark D."/>
            <person name="Huntley M.A."/>
            <person name="Jaffe D.B."/>
            <person name="Jagadeeshan S."/>
            <person name="Jeck W.R."/>
            <person name="Johnson J."/>
            <person name="Jones C.D."/>
            <person name="Jordan W.C."/>
            <person name="Karpen G.H."/>
            <person name="Kataoka E."/>
            <person name="Keightley P.D."/>
            <person name="Kheradpour P."/>
            <person name="Kirkness E.F."/>
            <person name="Koerich L.B."/>
            <person name="Kristiansen K."/>
            <person name="Kudrna D."/>
            <person name="Kulathinal R.J."/>
            <person name="Kumar S."/>
            <person name="Kwok R."/>
            <person name="Lander E."/>
            <person name="Langley C.H."/>
            <person name="Lapoint R."/>
            <person name="Lazzaro B.P."/>
            <person name="Lee S.J."/>
            <person name="Levesque L."/>
            <person name="Li R."/>
            <person name="Lin C.F."/>
            <person name="Lin M.F."/>
            <person name="Lindblad-Toh K."/>
            <person name="Llopart A."/>
            <person name="Long M."/>
            <person name="Low L."/>
            <person name="Lozovsky E."/>
            <person name="Lu J."/>
            <person name="Luo M."/>
            <person name="Machado C.A."/>
            <person name="Makalowski W."/>
            <person name="Marzo M."/>
            <person name="Matsuda M."/>
            <person name="Matzkin L."/>
            <person name="McAllister B."/>
            <person name="McBride C.S."/>
            <person name="McKernan B."/>
            <person name="McKernan K."/>
            <person name="Mendez-Lago M."/>
            <person name="Minx P."/>
            <person name="Mollenhauer M.U."/>
            <person name="Montooth K."/>
            <person name="Mount S.M."/>
            <person name="Mu X."/>
            <person name="Myers E."/>
            <person name="Negre B."/>
            <person name="Newfeld S."/>
            <person name="Nielsen R."/>
            <person name="Noor M.A."/>
            <person name="O'Grady P."/>
            <person name="Pachter L."/>
            <person name="Papaceit M."/>
            <person name="Parisi M.J."/>
            <person name="Parisi M."/>
            <person name="Parts L."/>
            <person name="Pedersen J.S."/>
            <person name="Pesole G."/>
            <person name="Phillippy A.M."/>
            <person name="Ponting C.P."/>
            <person name="Pop M."/>
            <person name="Porcelli D."/>
            <person name="Powell J.R."/>
            <person name="Prohaska S."/>
            <person name="Pruitt K."/>
            <person name="Puig M."/>
            <person name="Quesneville H."/>
            <person name="Ram K.R."/>
            <person name="Rand D."/>
            <person name="Rasmussen M.D."/>
            <person name="Reed L.K."/>
            <person name="Reenan R."/>
            <person name="Reily A."/>
            <person name="Remington K.A."/>
            <person name="Rieger T.T."/>
            <person name="Ritchie M.G."/>
            <person name="Robin C."/>
            <person name="Rogers Y.H."/>
            <person name="Rohde C."/>
            <person name="Rozas J."/>
            <person name="Rubenfield M.J."/>
            <person name="Ruiz A."/>
            <person name="Russo S."/>
            <person name="Salzberg S.L."/>
            <person name="Sanchez-Gracia A."/>
            <person name="Saranga D.J."/>
            <person name="Sato H."/>
            <person name="Schaeffer S.W."/>
            <person name="Schatz M.C."/>
            <person name="Schlenke T."/>
            <person name="Schwartz R."/>
            <person name="Segarra C."/>
            <person name="Singh R.S."/>
            <person name="Sirot L."/>
            <person name="Sirota M."/>
            <person name="Sisneros N.B."/>
            <person name="Smith C.D."/>
            <person name="Smith T.F."/>
            <person name="Spieth J."/>
            <person name="Stage D.E."/>
            <person name="Stark A."/>
            <person name="Stephan W."/>
            <person name="Strausberg R.L."/>
            <person name="Strempel S."/>
            <person name="Sturgill D."/>
            <person name="Sutton G."/>
            <person name="Sutton G.G."/>
            <person name="Tao W."/>
            <person name="Teichmann S."/>
            <person name="Tobari Y.N."/>
            <person name="Tomimura Y."/>
            <person name="Tsolas J.M."/>
            <person name="Valente V.L."/>
            <person name="Venter E."/>
            <person name="Venter J.C."/>
            <person name="Vicario S."/>
            <person name="Vieira F.G."/>
            <person name="Vilella A.J."/>
            <person name="Villasante A."/>
            <person name="Walenz B."/>
            <person name="Wang J."/>
            <person name="Wasserman M."/>
            <person name="Watts T."/>
            <person name="Wilson D."/>
            <person name="Wilson R.K."/>
            <person name="Wing R.A."/>
            <person name="Wolfner M.F."/>
            <person name="Wong A."/>
            <person name="Wong G.K."/>
            <person name="Wu C.I."/>
            <person name="Wu G."/>
            <person name="Yamamoto D."/>
            <person name="Yang H.P."/>
            <person name="Yang S.P."/>
            <person name="Yorke J.A."/>
            <person name="Yoshida K."/>
            <person name="Zdobnov E."/>
            <person name="Zhang P."/>
            <person name="Zhang Y."/>
            <person name="Zimin A.V."/>
            <person name="Baldwin J."/>
            <person name="Abdouelleil A."/>
            <person name="Abdulkadir J."/>
            <person name="Abebe A."/>
            <person name="Abera B."/>
            <person name="Abreu J."/>
            <person name="Acer S.C."/>
            <person name="Aftuck L."/>
            <person name="Alexander A."/>
            <person name="An P."/>
            <person name="Anderson E."/>
            <person name="Anderson S."/>
            <person name="Arachi H."/>
            <person name="Azer M."/>
            <person name="Bachantsang P."/>
            <person name="Barry A."/>
            <person name="Bayul T."/>
            <person name="Berlin A."/>
            <person name="Bessette D."/>
            <person name="Bloom T."/>
            <person name="Blye J."/>
            <person name="Boguslavskiy L."/>
            <person name="Bonnet C."/>
            <person name="Boukhgalter B."/>
            <person name="Bourzgui I."/>
            <person name="Brown A."/>
            <person name="Cahill P."/>
            <person name="Channer S."/>
            <person name="Cheshatsang Y."/>
            <person name="Chuda L."/>
            <person name="Citroen M."/>
            <person name="Collymore A."/>
            <person name="Cooke P."/>
            <person name="Costello M."/>
            <person name="D'Aco K."/>
            <person name="Daza R."/>
            <person name="De Haan G."/>
            <person name="DeGray S."/>
            <person name="DeMaso C."/>
            <person name="Dhargay N."/>
            <person name="Dooley K."/>
            <person name="Dooley E."/>
            <person name="Doricent M."/>
            <person name="Dorje P."/>
            <person name="Dorjee K."/>
            <person name="Dupes A."/>
            <person name="Elong R."/>
            <person name="Falk J."/>
            <person name="Farina A."/>
            <person name="Faro S."/>
            <person name="Ferguson D."/>
            <person name="Fisher S."/>
            <person name="Foley C.D."/>
            <person name="Franke A."/>
            <person name="Friedrich D."/>
            <person name="Gadbois L."/>
            <person name="Gearin G."/>
            <person name="Gearin C.R."/>
            <person name="Giannoukos G."/>
            <person name="Goode T."/>
            <person name="Graham J."/>
            <person name="Grandbois E."/>
            <person name="Grewal S."/>
            <person name="Gyaltsen K."/>
            <person name="Hafez N."/>
            <person name="Hagos B."/>
            <person name="Hall J."/>
            <person name="Henson C."/>
            <person name="Hollinger A."/>
            <person name="Honan T."/>
            <person name="Huard M.D."/>
            <person name="Hughes L."/>
            <person name="Hurhula B."/>
            <person name="Husby M.E."/>
            <person name="Kamat A."/>
            <person name="Kanga B."/>
            <person name="Kashin S."/>
            <person name="Khazanovich D."/>
            <person name="Kisner P."/>
            <person name="Lance K."/>
            <person name="Lara M."/>
            <person name="Lee W."/>
            <person name="Lennon N."/>
            <person name="Letendre F."/>
            <person name="LeVine R."/>
            <person name="Lipovsky A."/>
            <person name="Liu X."/>
            <person name="Liu J."/>
            <person name="Liu S."/>
            <person name="Lokyitsang T."/>
            <person name="Lokyitsang Y."/>
            <person name="Lubonja R."/>
            <person name="Lui A."/>
            <person name="MacDonald P."/>
            <person name="Magnisalis V."/>
            <person name="Maru K."/>
            <person name="Matthews C."/>
            <person name="McCusker W."/>
            <person name="McDonough S."/>
            <person name="Mehta T."/>
            <person name="Meldrim J."/>
            <person name="Meneus L."/>
            <person name="Mihai O."/>
            <person name="Mihalev A."/>
            <person name="Mihova T."/>
            <person name="Mittelman R."/>
            <person name="Mlenga V."/>
            <person name="Montmayeur A."/>
            <person name="Mulrain L."/>
            <person name="Navidi A."/>
            <person name="Naylor J."/>
            <person name="Negash T."/>
            <person name="Nguyen T."/>
            <person name="Nguyen N."/>
            <person name="Nicol R."/>
            <person name="Norbu C."/>
            <person name="Norbu N."/>
            <person name="Novod N."/>
            <person name="O'Neill B."/>
            <person name="Osman S."/>
            <person name="Markiewicz E."/>
            <person name="Oyono O.L."/>
            <person name="Patti C."/>
            <person name="Phunkhang P."/>
            <person name="Pierre F."/>
            <person name="Priest M."/>
            <person name="Raghuraman S."/>
            <person name="Rege F."/>
            <person name="Reyes R."/>
            <person name="Rise C."/>
            <person name="Rogov P."/>
            <person name="Ross K."/>
            <person name="Ryan E."/>
            <person name="Settipalli S."/>
            <person name="Shea T."/>
            <person name="Sherpa N."/>
            <person name="Shi L."/>
            <person name="Shih D."/>
            <person name="Sparrow T."/>
            <person name="Spaulding J."/>
            <person name="Stalker J."/>
            <person name="Stange-Thomann N."/>
            <person name="Stavropoulos S."/>
            <person name="Stone C."/>
            <person name="Strader C."/>
            <person name="Tesfaye S."/>
            <person name="Thomson T."/>
            <person name="Thoulutsang Y."/>
            <person name="Thoulutsang D."/>
            <person name="Topham K."/>
            <person name="Topping I."/>
            <person name="Tsamla T."/>
            <person name="Vassiliev H."/>
            <person name="Vo A."/>
            <person name="Wangchuk T."/>
            <person name="Wangdi T."/>
            <person name="Weiand M."/>
            <person name="Wilkinson J."/>
            <person name="Wilson A."/>
            <person name="Yadav S."/>
            <person name="Young G."/>
            <person name="Yu Q."/>
            <person name="Zembek L."/>
            <person name="Zhong D."/>
            <person name="Zimmer A."/>
            <person name="Zwirko Z."/>
            <person name="Jaffe D.B."/>
            <person name="Alvarez P."/>
            <person name="Brockman W."/>
            <person name="Butler J."/>
            <person name="Chin C."/>
            <person name="Gnerre S."/>
            <person name="Grabherr M."/>
            <person name="Kleber M."/>
            <person name="Mauceli E."/>
            <person name="MacCallum I."/>
        </authorList>
    </citation>
    <scope>NUCLEOTIDE SEQUENCE [LARGE SCALE GENOMIC DNA]</scope>
    <source>
        <strain evidence="4">Tucson 15287-2541.00</strain>
    </source>
</reference>
<evidence type="ECO:0000313" key="3">
    <source>
        <dbReference type="EMBL" id="EDV95467.1"/>
    </source>
</evidence>
<dbReference type="InterPro" id="IPR000719">
    <property type="entry name" value="Prot_kinase_dom"/>
</dbReference>
<organism evidence="4">
    <name type="scientific">Drosophila grimshawi</name>
    <name type="common">Hawaiian fruit fly</name>
    <name type="synonym">Idiomyia grimshawi</name>
    <dbReference type="NCBI Taxonomy" id="7222"/>
    <lineage>
        <taxon>Eukaryota</taxon>
        <taxon>Metazoa</taxon>
        <taxon>Ecdysozoa</taxon>
        <taxon>Arthropoda</taxon>
        <taxon>Hexapoda</taxon>
        <taxon>Insecta</taxon>
        <taxon>Pterygota</taxon>
        <taxon>Neoptera</taxon>
        <taxon>Endopterygota</taxon>
        <taxon>Diptera</taxon>
        <taxon>Brachycera</taxon>
        <taxon>Muscomorpha</taxon>
        <taxon>Ephydroidea</taxon>
        <taxon>Drosophilidae</taxon>
        <taxon>Drosophila</taxon>
        <taxon>Hawaiian Drosophila</taxon>
    </lineage>
</organism>